<dbReference type="Pfam" id="PF00534">
    <property type="entry name" value="Glycos_transf_1"/>
    <property type="match status" value="1"/>
</dbReference>
<dbReference type="GO" id="GO:0016757">
    <property type="term" value="F:glycosyltransferase activity"/>
    <property type="evidence" value="ECO:0007669"/>
    <property type="project" value="InterPro"/>
</dbReference>
<gene>
    <name evidence="3" type="ORF">D3877_07110</name>
</gene>
<dbReference type="InterPro" id="IPR050194">
    <property type="entry name" value="Glycosyltransferase_grp1"/>
</dbReference>
<dbReference type="PANTHER" id="PTHR45947:SF3">
    <property type="entry name" value="SULFOQUINOVOSYL TRANSFERASE SQD2"/>
    <property type="match status" value="1"/>
</dbReference>
<dbReference type="SUPFAM" id="SSF53756">
    <property type="entry name" value="UDP-Glycosyltransferase/glycogen phosphorylase"/>
    <property type="match status" value="1"/>
</dbReference>
<proteinExistence type="predicted"/>
<evidence type="ECO:0000259" key="2">
    <source>
        <dbReference type="Pfam" id="PF13439"/>
    </source>
</evidence>
<dbReference type="Gene3D" id="3.40.50.2000">
    <property type="entry name" value="Glycogen Phosphorylase B"/>
    <property type="match status" value="2"/>
</dbReference>
<dbReference type="AlphaFoldDB" id="A0A418W315"/>
<dbReference type="EMBL" id="QYUL01000001">
    <property type="protein sequence ID" value="RJF84324.1"/>
    <property type="molecule type" value="Genomic_DNA"/>
</dbReference>
<organism evidence="3 4">
    <name type="scientific">Azospirillum cavernae</name>
    <dbReference type="NCBI Taxonomy" id="2320860"/>
    <lineage>
        <taxon>Bacteria</taxon>
        <taxon>Pseudomonadati</taxon>
        <taxon>Pseudomonadota</taxon>
        <taxon>Alphaproteobacteria</taxon>
        <taxon>Rhodospirillales</taxon>
        <taxon>Azospirillaceae</taxon>
        <taxon>Azospirillum</taxon>
    </lineage>
</organism>
<dbReference type="InterPro" id="IPR028098">
    <property type="entry name" value="Glyco_trans_4-like_N"/>
</dbReference>
<dbReference type="CDD" id="cd03798">
    <property type="entry name" value="GT4_WlbH-like"/>
    <property type="match status" value="1"/>
</dbReference>
<protein>
    <submittedName>
        <fullName evidence="3">Glycosyltransferase family 4 protein</fullName>
    </submittedName>
</protein>
<dbReference type="RefSeq" id="WP_119829967.1">
    <property type="nucleotide sequence ID" value="NZ_QYUL01000001.1"/>
</dbReference>
<keyword evidence="3" id="KW-0808">Transferase</keyword>
<dbReference type="Pfam" id="PF13439">
    <property type="entry name" value="Glyco_transf_4"/>
    <property type="match status" value="1"/>
</dbReference>
<sequence length="399" mass="42767">MAAAPLRILSFSTLYPNPGQPVHGVFVENRLRHLAASGGVDLRVVAPVPWIPPGMSGFGAWARYAQAPACEERYGLRVWHPRFPAIPKVGMVPAPLLLYAWTRRLVRRLAEEADFDLIDAHYFYPDGVAAALIARELGKPLVITARGTDVNLIPAHALPRKQIQWAARHAAGLITVCEALKRALVDLGVADDKVQVLRNGVDLDLFRPQDRNAARAALGVSGRVLLSVGLLIERKGHGLVIDALRELPGFTLLIVGGGPDGAALEARALAAGVADRVRLLGETPHARLPPIYAAADALVLASSREGWANVLLEAMACGTPVIATDVWGAKEAVTTPEAGTLIGARSAAGIAEGVRRLFSSLPDRAATRRHAERFSWDETTRGQRSLFGALLTTRKAVHP</sequence>
<evidence type="ECO:0000259" key="1">
    <source>
        <dbReference type="Pfam" id="PF00534"/>
    </source>
</evidence>
<feature type="domain" description="Glycosyl transferase family 1" evidence="1">
    <location>
        <begin position="221"/>
        <end position="371"/>
    </location>
</feature>
<dbReference type="InterPro" id="IPR001296">
    <property type="entry name" value="Glyco_trans_1"/>
</dbReference>
<accession>A0A418W315</accession>
<name>A0A418W315_9PROT</name>
<keyword evidence="4" id="KW-1185">Reference proteome</keyword>
<comment type="caution">
    <text evidence="3">The sequence shown here is derived from an EMBL/GenBank/DDBJ whole genome shotgun (WGS) entry which is preliminary data.</text>
</comment>
<dbReference type="Proteomes" id="UP000283458">
    <property type="component" value="Unassembled WGS sequence"/>
</dbReference>
<dbReference type="PANTHER" id="PTHR45947">
    <property type="entry name" value="SULFOQUINOVOSYL TRANSFERASE SQD2"/>
    <property type="match status" value="1"/>
</dbReference>
<feature type="domain" description="Glycosyltransferase subfamily 4-like N-terminal" evidence="2">
    <location>
        <begin position="67"/>
        <end position="204"/>
    </location>
</feature>
<evidence type="ECO:0000313" key="4">
    <source>
        <dbReference type="Proteomes" id="UP000283458"/>
    </source>
</evidence>
<dbReference type="OrthoDB" id="258796at2"/>
<evidence type="ECO:0000313" key="3">
    <source>
        <dbReference type="EMBL" id="RJF84324.1"/>
    </source>
</evidence>
<reference evidence="3 4" key="1">
    <citation type="submission" date="2018-09" db="EMBL/GenBank/DDBJ databases">
        <authorList>
            <person name="Zhu H."/>
        </authorList>
    </citation>
    <scope>NUCLEOTIDE SEQUENCE [LARGE SCALE GENOMIC DNA]</scope>
    <source>
        <strain evidence="3 4">K2W22B-5</strain>
    </source>
</reference>